<dbReference type="NCBIfam" id="TIGR00229">
    <property type="entry name" value="sensory_box"/>
    <property type="match status" value="1"/>
</dbReference>
<dbReference type="KEGG" id="bcai:K788_0000622"/>
<dbReference type="Pfam" id="PF02518">
    <property type="entry name" value="HATPase_c"/>
    <property type="match status" value="1"/>
</dbReference>
<evidence type="ECO:0000256" key="2">
    <source>
        <dbReference type="ARBA" id="ARBA00012438"/>
    </source>
</evidence>
<evidence type="ECO:0000256" key="5">
    <source>
        <dbReference type="ARBA" id="ARBA00022777"/>
    </source>
</evidence>
<name>A0A0P0RHM4_9BURK</name>
<dbReference type="RefSeq" id="WP_051454061.1">
    <property type="nucleotide sequence ID" value="NZ_CP012747.1"/>
</dbReference>
<evidence type="ECO:0000256" key="3">
    <source>
        <dbReference type="ARBA" id="ARBA00022553"/>
    </source>
</evidence>
<dbReference type="CDD" id="cd00082">
    <property type="entry name" value="HisKA"/>
    <property type="match status" value="1"/>
</dbReference>
<dbReference type="EMBL" id="CP012747">
    <property type="protein sequence ID" value="ALL68292.1"/>
    <property type="molecule type" value="Genomic_DNA"/>
</dbReference>
<dbReference type="SMART" id="SM00086">
    <property type="entry name" value="PAC"/>
    <property type="match status" value="1"/>
</dbReference>
<dbReference type="SUPFAM" id="SSF55785">
    <property type="entry name" value="PYP-like sensor domain (PAS domain)"/>
    <property type="match status" value="1"/>
</dbReference>
<dbReference type="PANTHER" id="PTHR43304">
    <property type="entry name" value="PHYTOCHROME-LIKE PROTEIN CPH1"/>
    <property type="match status" value="1"/>
</dbReference>
<dbReference type="GO" id="GO:0000155">
    <property type="term" value="F:phosphorelay sensor kinase activity"/>
    <property type="evidence" value="ECO:0007669"/>
    <property type="project" value="InterPro"/>
</dbReference>
<dbReference type="SMART" id="SM00388">
    <property type="entry name" value="HisKA"/>
    <property type="match status" value="1"/>
</dbReference>
<gene>
    <name evidence="8" type="ORF">K788_0000622</name>
</gene>
<dbReference type="InterPro" id="IPR001610">
    <property type="entry name" value="PAC"/>
</dbReference>
<dbReference type="Gene3D" id="3.30.565.10">
    <property type="entry name" value="Histidine kinase-like ATPase, C-terminal domain"/>
    <property type="match status" value="1"/>
</dbReference>
<keyword evidence="4" id="KW-0808">Transferase</keyword>
<dbReference type="Gene3D" id="3.30.450.20">
    <property type="entry name" value="PAS domain"/>
    <property type="match status" value="1"/>
</dbReference>
<evidence type="ECO:0000256" key="1">
    <source>
        <dbReference type="ARBA" id="ARBA00000085"/>
    </source>
</evidence>
<dbReference type="SUPFAM" id="SSF47384">
    <property type="entry name" value="Homodimeric domain of signal transducing histidine kinase"/>
    <property type="match status" value="1"/>
</dbReference>
<dbReference type="PRINTS" id="PR00344">
    <property type="entry name" value="BCTRLSENSOR"/>
</dbReference>
<dbReference type="PROSITE" id="PS50113">
    <property type="entry name" value="PAC"/>
    <property type="match status" value="1"/>
</dbReference>
<dbReference type="InterPro" id="IPR013655">
    <property type="entry name" value="PAS_fold_3"/>
</dbReference>
<evidence type="ECO:0000313" key="9">
    <source>
        <dbReference type="Proteomes" id="UP000019146"/>
    </source>
</evidence>
<dbReference type="InterPro" id="IPR029016">
    <property type="entry name" value="GAF-like_dom_sf"/>
</dbReference>
<accession>A0A0P0RHM4</accession>
<dbReference type="Gene3D" id="3.30.450.40">
    <property type="match status" value="1"/>
</dbReference>
<dbReference type="InterPro" id="IPR005467">
    <property type="entry name" value="His_kinase_dom"/>
</dbReference>
<keyword evidence="3" id="KW-0597">Phosphoprotein</keyword>
<dbReference type="InterPro" id="IPR036097">
    <property type="entry name" value="HisK_dim/P_sf"/>
</dbReference>
<dbReference type="Proteomes" id="UP000019146">
    <property type="component" value="Chromosome 2"/>
</dbReference>
<evidence type="ECO:0000259" key="7">
    <source>
        <dbReference type="PROSITE" id="PS50113"/>
    </source>
</evidence>
<evidence type="ECO:0000259" key="6">
    <source>
        <dbReference type="PROSITE" id="PS50109"/>
    </source>
</evidence>
<dbReference type="InterPro" id="IPR003661">
    <property type="entry name" value="HisK_dim/P_dom"/>
</dbReference>
<dbReference type="InterPro" id="IPR052162">
    <property type="entry name" value="Sensor_kinase/Photoreceptor"/>
</dbReference>
<dbReference type="InterPro" id="IPR000700">
    <property type="entry name" value="PAS-assoc_C"/>
</dbReference>
<comment type="catalytic activity">
    <reaction evidence="1">
        <text>ATP + protein L-histidine = ADP + protein N-phospho-L-histidine.</text>
        <dbReference type="EC" id="2.7.13.3"/>
    </reaction>
</comment>
<dbReference type="EC" id="2.7.13.3" evidence="2"/>
<dbReference type="SMART" id="SM00387">
    <property type="entry name" value="HATPase_c"/>
    <property type="match status" value="1"/>
</dbReference>
<dbReference type="InterPro" id="IPR000014">
    <property type="entry name" value="PAS"/>
</dbReference>
<dbReference type="Gene3D" id="2.10.70.100">
    <property type="match status" value="1"/>
</dbReference>
<dbReference type="Pfam" id="PF08447">
    <property type="entry name" value="PAS_3"/>
    <property type="match status" value="1"/>
</dbReference>
<evidence type="ECO:0000256" key="4">
    <source>
        <dbReference type="ARBA" id="ARBA00022679"/>
    </source>
</evidence>
<proteinExistence type="predicted"/>
<dbReference type="CDD" id="cd00130">
    <property type="entry name" value="PAS"/>
    <property type="match status" value="1"/>
</dbReference>
<dbReference type="InterPro" id="IPR004358">
    <property type="entry name" value="Sig_transdc_His_kin-like_C"/>
</dbReference>
<dbReference type="InterPro" id="IPR035965">
    <property type="entry name" value="PAS-like_dom_sf"/>
</dbReference>
<keyword evidence="5 8" id="KW-0418">Kinase</keyword>
<evidence type="ECO:0000313" key="8">
    <source>
        <dbReference type="EMBL" id="ALL68292.1"/>
    </source>
</evidence>
<dbReference type="InterPro" id="IPR003594">
    <property type="entry name" value="HATPase_dom"/>
</dbReference>
<dbReference type="PROSITE" id="PS50109">
    <property type="entry name" value="HIS_KIN"/>
    <property type="match status" value="1"/>
</dbReference>
<dbReference type="PANTHER" id="PTHR43304:SF1">
    <property type="entry name" value="PAC DOMAIN-CONTAINING PROTEIN"/>
    <property type="match status" value="1"/>
</dbReference>
<organism evidence="8 9">
    <name type="scientific">Paraburkholderia caribensis MBA4</name>
    <dbReference type="NCBI Taxonomy" id="1323664"/>
    <lineage>
        <taxon>Bacteria</taxon>
        <taxon>Pseudomonadati</taxon>
        <taxon>Pseudomonadota</taxon>
        <taxon>Betaproteobacteria</taxon>
        <taxon>Burkholderiales</taxon>
        <taxon>Burkholderiaceae</taxon>
        <taxon>Paraburkholderia</taxon>
    </lineage>
</organism>
<dbReference type="SUPFAM" id="SSF55874">
    <property type="entry name" value="ATPase domain of HSP90 chaperone/DNA topoisomerase II/histidine kinase"/>
    <property type="match status" value="1"/>
</dbReference>
<feature type="domain" description="Histidine kinase" evidence="6">
    <location>
        <begin position="339"/>
        <end position="552"/>
    </location>
</feature>
<dbReference type="InterPro" id="IPR036890">
    <property type="entry name" value="HATPase_C_sf"/>
</dbReference>
<dbReference type="SUPFAM" id="SSF55781">
    <property type="entry name" value="GAF domain-like"/>
    <property type="match status" value="1"/>
</dbReference>
<feature type="domain" description="PAC" evidence="7">
    <location>
        <begin position="268"/>
        <end position="319"/>
    </location>
</feature>
<dbReference type="AlphaFoldDB" id="A0A0P0RHM4"/>
<protein>
    <recommendedName>
        <fullName evidence="2">histidine kinase</fullName>
        <ecNumber evidence="2">2.7.13.3</ecNumber>
    </recommendedName>
</protein>
<reference evidence="8 9" key="1">
    <citation type="journal article" date="2014" name="Genome Announc.">
        <title>Draft Genome Sequence of the Haloacid-Degrading Burkholderia caribensis Strain MBA4.</title>
        <authorList>
            <person name="Pan Y."/>
            <person name="Kong K.F."/>
            <person name="Tsang J.S."/>
        </authorList>
    </citation>
    <scope>NUCLEOTIDE SEQUENCE [LARGE SCALE GENOMIC DNA]</scope>
    <source>
        <strain evidence="8 9">MBA4</strain>
    </source>
</reference>
<dbReference type="GeneID" id="69972018"/>
<dbReference type="Gene3D" id="1.10.287.130">
    <property type="match status" value="1"/>
</dbReference>
<sequence>MLEDKAPTPVLLAVQISEELRAQTAAADLIRVFVTGATLCSRAKHIRLIHRDGELLVVQGEAFRRGKQIRFRGVRPLKDSEAQLGAVFNTVGQAHDAVLTSGRFHEVSSSHEWCLNKDRLADLLCFPLQSDSHNAGILFVKGEVGAAPFDQTLIGCLRLLSAQAAVALENIRYRLQTSSAPPQQEVAAEALRESERALAEAQRISKTGNWRWNLITDCVTASPECRRIYGVSQSTNLTRTPFLSAVHPDDLPQVEIDVASSIAHGRVLKHEYRLLLPSGEIRNVLVEGHPQPDEQGAMHYIGVVSDVTERTQFQQNLQTAQAKLSNALRLATIGEFAAAIIHEIAQPLTGIVTNTETCLRWMAKQPADIDRAQTAARRALRDAERAIGVSRGLRSLVSKSGISKAPVDIDDTIEEVSLLLSGELERENIRLSLHKAAERPVSGDRFQLQQVLMNLMCNAIDAMRSAKHRTRRLMISSESLDADNVQITVHDTGEGFLNDPEQLFDPLFTTKPGGMGMGLRICRSIVDGHGGKLTATSSTAGTTFRCTLPYIPRPDNS</sequence>